<dbReference type="InterPro" id="IPR001910">
    <property type="entry name" value="Inosine/uridine_hydrolase_dom"/>
</dbReference>
<evidence type="ECO:0000256" key="1">
    <source>
        <dbReference type="ARBA" id="ARBA00022801"/>
    </source>
</evidence>
<feature type="domain" description="Inosine/uridine-preferring nucleoside hydrolase" evidence="3">
    <location>
        <begin position="1"/>
        <end position="219"/>
    </location>
</feature>
<dbReference type="AlphaFoldDB" id="A0A0R1LNT5"/>
<protein>
    <submittedName>
        <fullName evidence="4">Inosine-uridine nucleoside n-ribohydrolase</fullName>
    </submittedName>
</protein>
<dbReference type="InterPro" id="IPR023186">
    <property type="entry name" value="IUNH"/>
</dbReference>
<dbReference type="SUPFAM" id="SSF53590">
    <property type="entry name" value="Nucleoside hydrolase"/>
    <property type="match status" value="1"/>
</dbReference>
<dbReference type="GO" id="GO:0005829">
    <property type="term" value="C:cytosol"/>
    <property type="evidence" value="ECO:0007669"/>
    <property type="project" value="TreeGrafter"/>
</dbReference>
<dbReference type="Proteomes" id="UP000051160">
    <property type="component" value="Unassembled WGS sequence"/>
</dbReference>
<name>A0A0R1LNT5_9LACO</name>
<dbReference type="PANTHER" id="PTHR12304:SF4">
    <property type="entry name" value="URIDINE NUCLEOSIDASE"/>
    <property type="match status" value="1"/>
</dbReference>
<dbReference type="Gene3D" id="3.90.245.10">
    <property type="entry name" value="Ribonucleoside hydrolase-like"/>
    <property type="match status" value="1"/>
</dbReference>
<comment type="caution">
    <text evidence="4">The sequence shown here is derived from an EMBL/GenBank/DDBJ whole genome shotgun (WGS) entry which is preliminary data.</text>
</comment>
<sequence>MHGVSGLDGAELPIPNFQAQNLPAIELIAKLVSENPNKTTLVITGPCTNIALFLAVHPDLKSKIKQLVILGGGRGVGNWQPTTEFNFQVDPEAAKIVVNSGIPITLAPLNVGFEAQLLDEDKKNIHKVKNPVGQAVAGLVDFYGLSFDSYWNFEGLPMYDPCTIAWLIDPTKFVSRNCYVDVETKGELTSGESVIDYYNITKKKPNADVLFHIDRPWFAQLVLDAVKSFD</sequence>
<dbReference type="GO" id="GO:0008477">
    <property type="term" value="F:purine nucleosidase activity"/>
    <property type="evidence" value="ECO:0007669"/>
    <property type="project" value="TreeGrafter"/>
</dbReference>
<accession>A0A0R1LNT5</accession>
<evidence type="ECO:0000313" key="4">
    <source>
        <dbReference type="EMBL" id="KRK97485.1"/>
    </source>
</evidence>
<organism evidence="4 5">
    <name type="scientific">Secundilactobacillus odoratitofui DSM 19909 = JCM 15043</name>
    <dbReference type="NCBI Taxonomy" id="1423776"/>
    <lineage>
        <taxon>Bacteria</taxon>
        <taxon>Bacillati</taxon>
        <taxon>Bacillota</taxon>
        <taxon>Bacilli</taxon>
        <taxon>Lactobacillales</taxon>
        <taxon>Lactobacillaceae</taxon>
        <taxon>Secundilactobacillus</taxon>
    </lineage>
</organism>
<dbReference type="PANTHER" id="PTHR12304">
    <property type="entry name" value="INOSINE-URIDINE PREFERRING NUCLEOSIDE HYDROLASE"/>
    <property type="match status" value="1"/>
</dbReference>
<dbReference type="EMBL" id="AZEE01000029">
    <property type="protein sequence ID" value="KRK97485.1"/>
    <property type="molecule type" value="Genomic_DNA"/>
</dbReference>
<keyword evidence="1 4" id="KW-0378">Hydrolase</keyword>
<evidence type="ECO:0000256" key="2">
    <source>
        <dbReference type="ARBA" id="ARBA00023295"/>
    </source>
</evidence>
<gene>
    <name evidence="4" type="ORF">FD04_GL001513</name>
</gene>
<dbReference type="PATRIC" id="fig|1423776.4.peg.1531"/>
<dbReference type="Pfam" id="PF01156">
    <property type="entry name" value="IU_nuc_hydro"/>
    <property type="match status" value="1"/>
</dbReference>
<keyword evidence="5" id="KW-1185">Reference proteome</keyword>
<evidence type="ECO:0000259" key="3">
    <source>
        <dbReference type="Pfam" id="PF01156"/>
    </source>
</evidence>
<dbReference type="STRING" id="1423776.FD04_GL001513"/>
<reference evidence="4 5" key="1">
    <citation type="journal article" date="2015" name="Genome Announc.">
        <title>Expanding the biotechnology potential of lactobacilli through comparative genomics of 213 strains and associated genera.</title>
        <authorList>
            <person name="Sun Z."/>
            <person name="Harris H.M."/>
            <person name="McCann A."/>
            <person name="Guo C."/>
            <person name="Argimon S."/>
            <person name="Zhang W."/>
            <person name="Yang X."/>
            <person name="Jeffery I.B."/>
            <person name="Cooney J.C."/>
            <person name="Kagawa T.F."/>
            <person name="Liu W."/>
            <person name="Song Y."/>
            <person name="Salvetti E."/>
            <person name="Wrobel A."/>
            <person name="Rasinkangas P."/>
            <person name="Parkhill J."/>
            <person name="Rea M.C."/>
            <person name="O'Sullivan O."/>
            <person name="Ritari J."/>
            <person name="Douillard F.P."/>
            <person name="Paul Ross R."/>
            <person name="Yang R."/>
            <person name="Briner A.E."/>
            <person name="Felis G.E."/>
            <person name="de Vos W.M."/>
            <person name="Barrangou R."/>
            <person name="Klaenhammer T.R."/>
            <person name="Caufield P.W."/>
            <person name="Cui Y."/>
            <person name="Zhang H."/>
            <person name="O'Toole P.W."/>
        </authorList>
    </citation>
    <scope>NUCLEOTIDE SEQUENCE [LARGE SCALE GENOMIC DNA]</scope>
    <source>
        <strain evidence="4 5">DSM 19909</strain>
    </source>
</reference>
<dbReference type="GO" id="GO:0006152">
    <property type="term" value="P:purine nucleoside catabolic process"/>
    <property type="evidence" value="ECO:0007669"/>
    <property type="project" value="TreeGrafter"/>
</dbReference>
<proteinExistence type="predicted"/>
<dbReference type="InterPro" id="IPR036452">
    <property type="entry name" value="Ribo_hydro-like"/>
</dbReference>
<evidence type="ECO:0000313" key="5">
    <source>
        <dbReference type="Proteomes" id="UP000051160"/>
    </source>
</evidence>
<keyword evidence="2" id="KW-0326">Glycosidase</keyword>